<proteinExistence type="predicted"/>
<dbReference type="Proteomes" id="UP000326396">
    <property type="component" value="Linkage Group LG8"/>
</dbReference>
<gene>
    <name evidence="1" type="ORF">E3N88_38216</name>
</gene>
<evidence type="ECO:0008006" key="3">
    <source>
        <dbReference type="Google" id="ProtNLM"/>
    </source>
</evidence>
<evidence type="ECO:0000313" key="1">
    <source>
        <dbReference type="EMBL" id="KAD2804839.1"/>
    </source>
</evidence>
<keyword evidence="2" id="KW-1185">Reference proteome</keyword>
<accession>A0A5N6LTF7</accession>
<organism evidence="1 2">
    <name type="scientific">Mikania micrantha</name>
    <name type="common">bitter vine</name>
    <dbReference type="NCBI Taxonomy" id="192012"/>
    <lineage>
        <taxon>Eukaryota</taxon>
        <taxon>Viridiplantae</taxon>
        <taxon>Streptophyta</taxon>
        <taxon>Embryophyta</taxon>
        <taxon>Tracheophyta</taxon>
        <taxon>Spermatophyta</taxon>
        <taxon>Magnoliopsida</taxon>
        <taxon>eudicotyledons</taxon>
        <taxon>Gunneridae</taxon>
        <taxon>Pentapetalae</taxon>
        <taxon>asterids</taxon>
        <taxon>campanulids</taxon>
        <taxon>Asterales</taxon>
        <taxon>Asteraceae</taxon>
        <taxon>Asteroideae</taxon>
        <taxon>Heliantheae alliance</taxon>
        <taxon>Eupatorieae</taxon>
        <taxon>Mikania</taxon>
    </lineage>
</organism>
<protein>
    <recommendedName>
        <fullName evidence="3">DUF4283 domain-containing protein</fullName>
    </recommendedName>
</protein>
<reference evidence="1 2" key="1">
    <citation type="submission" date="2019-05" db="EMBL/GenBank/DDBJ databases">
        <title>Mikania micrantha, genome provides insights into the molecular mechanism of rapid growth.</title>
        <authorList>
            <person name="Liu B."/>
        </authorList>
    </citation>
    <scope>NUCLEOTIDE SEQUENCE [LARGE SCALE GENOMIC DNA]</scope>
    <source>
        <strain evidence="1">NLD-2019</strain>
        <tissue evidence="1">Leaf</tissue>
    </source>
</reference>
<evidence type="ECO:0000313" key="2">
    <source>
        <dbReference type="Proteomes" id="UP000326396"/>
    </source>
</evidence>
<dbReference type="EMBL" id="SZYD01000018">
    <property type="protein sequence ID" value="KAD2804839.1"/>
    <property type="molecule type" value="Genomic_DNA"/>
</dbReference>
<name>A0A5N6LTF7_9ASTR</name>
<dbReference type="AlphaFoldDB" id="A0A5N6LTF7"/>
<sequence length="478" mass="54323">MADGLHNFEFIYIGGLRVMISFLASKLAKEYLEKKASLKNIFKSLEIWDGQDIPFERVAGIRIHGVPLEIRDESTFNKIAMSFGKILRESEFSWNNAIASYGFVYILVNHGSFISEKIKLDWKGRLYEVWVQEEWEQWIPIFPEEENSVQEEMDDNESVDDADGNLMNNMGDDVLQENQGELLPESFAPVGRIDGDEGCIDNREDIISSNVPETHREHQEVCMRNQGHEVCMQNHEKEVTSFIFKAQSNVPQSYLAHNEVSGLAGNNNRASTHIPSNSIASNNSLDLNITIEDTFERRRKKRFPKPMAFIKQQEKESRAALIRREGRIWEARSKSIGSGSDDLIDGGQKVLDESGEGVVNSNALNDSHAEKECEIDNTIRLGNEVGFQMDNFRAQVSALVNGDECCEFVIAENRWTERLNVSTPRAIISICNTSLTRNGEGREMPPDITELWVVGFIEWWNSRVVPTANLIYGRKLPI</sequence>
<comment type="caution">
    <text evidence="1">The sequence shown here is derived from an EMBL/GenBank/DDBJ whole genome shotgun (WGS) entry which is preliminary data.</text>
</comment>